<dbReference type="Proteomes" id="UP000267623">
    <property type="component" value="Unassembled WGS sequence"/>
</dbReference>
<keyword evidence="1" id="KW-0472">Membrane</keyword>
<dbReference type="NCBIfam" id="NF041622">
    <property type="entry name" value="KwaA"/>
    <property type="match status" value="1"/>
</dbReference>
<feature type="transmembrane region" description="Helical" evidence="1">
    <location>
        <begin position="110"/>
        <end position="132"/>
    </location>
</feature>
<gene>
    <name evidence="2" type="ORF">EGH73_01220</name>
</gene>
<dbReference type="EMBL" id="RJTU01000011">
    <property type="protein sequence ID" value="ROI14815.1"/>
    <property type="molecule type" value="Genomic_DNA"/>
</dbReference>
<keyword evidence="1" id="KW-0812">Transmembrane</keyword>
<feature type="transmembrane region" description="Helical" evidence="1">
    <location>
        <begin position="6"/>
        <end position="29"/>
    </location>
</feature>
<keyword evidence="1" id="KW-1133">Transmembrane helix</keyword>
<dbReference type="InterPro" id="IPR048118">
    <property type="entry name" value="KwaA"/>
</dbReference>
<sequence>MDKFRLFVMSFWMFFLLVFVLTIDIPIYLAEDYELLKISELLTASNVVAIVSIIFLIVGIFFYKELSNDLNGDYSLAKKIVNIENINSEYFALLVTIISLVAFDFKTVRGIVFLSILLFILYAIFVKTELFYSNPSFALLGFQIYKLKFEGESIDKIVITKNRLEIGMEIQTRKLSEKVLFNKS</sequence>
<name>A0A3N0XCK5_9FLAO</name>
<feature type="transmembrane region" description="Helical" evidence="1">
    <location>
        <begin position="83"/>
        <end position="103"/>
    </location>
</feature>
<organism evidence="2 3">
    <name type="scientific">Epilithonimonas hominis</name>
    <dbReference type="NCBI Taxonomy" id="420404"/>
    <lineage>
        <taxon>Bacteria</taxon>
        <taxon>Pseudomonadati</taxon>
        <taxon>Bacteroidota</taxon>
        <taxon>Flavobacteriia</taxon>
        <taxon>Flavobacteriales</taxon>
        <taxon>Weeksellaceae</taxon>
        <taxon>Chryseobacterium group</taxon>
        <taxon>Epilithonimonas</taxon>
    </lineage>
</organism>
<dbReference type="RefSeq" id="WP_123280319.1">
    <property type="nucleotide sequence ID" value="NZ_RJTU01000011.1"/>
</dbReference>
<dbReference type="AlphaFoldDB" id="A0A3N0XCK5"/>
<evidence type="ECO:0000313" key="3">
    <source>
        <dbReference type="Proteomes" id="UP000267623"/>
    </source>
</evidence>
<proteinExistence type="predicted"/>
<reference evidence="3" key="2">
    <citation type="submission" date="2018-11" db="EMBL/GenBank/DDBJ databases">
        <title>Proposal to divide the Flavobacteriaceae and reorganize its genera based on Amino Acid Identity values calculated from whole genome sequences.</title>
        <authorList>
            <person name="Nicholson A.C."/>
            <person name="Gulvik C.A."/>
            <person name="Whitney A.M."/>
            <person name="Humrighouse B.W."/>
            <person name="Bell M."/>
            <person name="Holmes B."/>
            <person name="Steigerwalt A."/>
            <person name="Villarma A."/>
            <person name="Sheth M."/>
            <person name="Batra D."/>
            <person name="Pryor J."/>
            <person name="Bernardet J.-F."/>
            <person name="Hugo C."/>
            <person name="Kampfer P."/>
            <person name="Newman J."/>
            <person name="Mcquiston J."/>
        </authorList>
    </citation>
    <scope>NUCLEOTIDE SEQUENCE [LARGE SCALE GENOMIC DNA]</scope>
    <source>
        <strain evidence="3">DSM 22165</strain>
    </source>
</reference>
<feature type="transmembrane region" description="Helical" evidence="1">
    <location>
        <begin position="41"/>
        <end position="63"/>
    </location>
</feature>
<protein>
    <submittedName>
        <fullName evidence="2">Uncharacterized protein</fullName>
    </submittedName>
</protein>
<comment type="caution">
    <text evidence="2">The sequence shown here is derived from an EMBL/GenBank/DDBJ whole genome shotgun (WGS) entry which is preliminary data.</text>
</comment>
<accession>A0A3N0XCK5</accession>
<reference evidence="3" key="1">
    <citation type="submission" date="2018-11" db="EMBL/GenBank/DDBJ databases">
        <title>Proposal to divide the Flavobacteriaceae and reorganize its genera based on Amino Acid Identity values calculated from whole genome sequences.</title>
        <authorList>
            <person name="Nicholson A.C."/>
            <person name="Gulvik C.A."/>
            <person name="Whitney A.M."/>
            <person name="Humrighouse B.W."/>
            <person name="Bell M."/>
            <person name="Holmes B."/>
            <person name="Steigerwalt A."/>
            <person name="Villarma A."/>
            <person name="Sheth M."/>
            <person name="Batra D."/>
            <person name="Pryor J."/>
            <person name="Bernardet J.-F."/>
            <person name="Hugo C."/>
            <person name="Kampfer P."/>
            <person name="Newman J."/>
            <person name="Mcquiston J.R."/>
        </authorList>
    </citation>
    <scope>NUCLEOTIDE SEQUENCE [LARGE SCALE GENOMIC DNA]</scope>
    <source>
        <strain evidence="3">DSM 22165</strain>
    </source>
</reference>
<evidence type="ECO:0000313" key="2">
    <source>
        <dbReference type="EMBL" id="ROI14815.1"/>
    </source>
</evidence>
<evidence type="ECO:0000256" key="1">
    <source>
        <dbReference type="SAM" id="Phobius"/>
    </source>
</evidence>